<keyword evidence="4" id="KW-0560">Oxidoreductase</keyword>
<evidence type="ECO:0000256" key="5">
    <source>
        <dbReference type="SAM" id="MobiDB-lite"/>
    </source>
</evidence>
<dbReference type="InterPro" id="IPR011032">
    <property type="entry name" value="GroES-like_sf"/>
</dbReference>
<dbReference type="InterPro" id="IPR002328">
    <property type="entry name" value="ADH_Zn_CS"/>
</dbReference>
<evidence type="ECO:0000313" key="7">
    <source>
        <dbReference type="EMBL" id="EOA86867.1"/>
    </source>
</evidence>
<dbReference type="HOGENOM" id="CLU_026673_11_3_1"/>
<evidence type="ECO:0000256" key="3">
    <source>
        <dbReference type="ARBA" id="ARBA00022833"/>
    </source>
</evidence>
<keyword evidence="3" id="KW-0862">Zinc</keyword>
<dbReference type="PANTHER" id="PTHR42813">
    <property type="entry name" value="ZINC-TYPE ALCOHOL DEHYDROGENASE-LIKE"/>
    <property type="match status" value="1"/>
</dbReference>
<organism evidence="7 8">
    <name type="scientific">Exserohilum turcicum (strain 28A)</name>
    <name type="common">Northern leaf blight fungus</name>
    <name type="synonym">Setosphaeria turcica</name>
    <dbReference type="NCBI Taxonomy" id="671987"/>
    <lineage>
        <taxon>Eukaryota</taxon>
        <taxon>Fungi</taxon>
        <taxon>Dikarya</taxon>
        <taxon>Ascomycota</taxon>
        <taxon>Pezizomycotina</taxon>
        <taxon>Dothideomycetes</taxon>
        <taxon>Pleosporomycetidae</taxon>
        <taxon>Pleosporales</taxon>
        <taxon>Pleosporineae</taxon>
        <taxon>Pleosporaceae</taxon>
        <taxon>Exserohilum</taxon>
    </lineage>
</organism>
<dbReference type="SUPFAM" id="SSF50129">
    <property type="entry name" value="GroES-like"/>
    <property type="match status" value="1"/>
</dbReference>
<dbReference type="SUPFAM" id="SSF51735">
    <property type="entry name" value="NAD(P)-binding Rossmann-fold domains"/>
    <property type="match status" value="1"/>
</dbReference>
<dbReference type="AlphaFoldDB" id="R0KFH8"/>
<dbReference type="PROSITE" id="PS00059">
    <property type="entry name" value="ADH_ZINC"/>
    <property type="match status" value="1"/>
</dbReference>
<accession>R0KFH8</accession>
<proteinExistence type="predicted"/>
<feature type="region of interest" description="Disordered" evidence="5">
    <location>
        <begin position="13"/>
        <end position="40"/>
    </location>
</feature>
<dbReference type="GeneID" id="19402194"/>
<feature type="compositionally biased region" description="Basic and acidic residues" evidence="5">
    <location>
        <begin position="30"/>
        <end position="40"/>
    </location>
</feature>
<dbReference type="RefSeq" id="XP_008024907.1">
    <property type="nucleotide sequence ID" value="XM_008026716.1"/>
</dbReference>
<dbReference type="GO" id="GO:0008270">
    <property type="term" value="F:zinc ion binding"/>
    <property type="evidence" value="ECO:0007669"/>
    <property type="project" value="InterPro"/>
</dbReference>
<dbReference type="InterPro" id="IPR036291">
    <property type="entry name" value="NAD(P)-bd_dom_sf"/>
</dbReference>
<evidence type="ECO:0000313" key="8">
    <source>
        <dbReference type="Proteomes" id="UP000016935"/>
    </source>
</evidence>
<name>R0KFH8_EXST2</name>
<dbReference type="STRING" id="671987.R0KFH8"/>
<dbReference type="PANTHER" id="PTHR42813:SF1">
    <property type="entry name" value="DEHYDROGENASE, PUTATIVE (AFU_ORTHOLOGUE AFUA_5G03930)-RELATED"/>
    <property type="match status" value="1"/>
</dbReference>
<evidence type="ECO:0000256" key="4">
    <source>
        <dbReference type="ARBA" id="ARBA00023002"/>
    </source>
</evidence>
<reference evidence="7 8" key="1">
    <citation type="journal article" date="2012" name="PLoS Pathog.">
        <title>Diverse lifestyles and strategies of plant pathogenesis encoded in the genomes of eighteen Dothideomycetes fungi.</title>
        <authorList>
            <person name="Ohm R.A."/>
            <person name="Feau N."/>
            <person name="Henrissat B."/>
            <person name="Schoch C.L."/>
            <person name="Horwitz B.A."/>
            <person name="Barry K.W."/>
            <person name="Condon B.J."/>
            <person name="Copeland A.C."/>
            <person name="Dhillon B."/>
            <person name="Glaser F."/>
            <person name="Hesse C.N."/>
            <person name="Kosti I."/>
            <person name="LaButti K."/>
            <person name="Lindquist E.A."/>
            <person name="Lucas S."/>
            <person name="Salamov A.A."/>
            <person name="Bradshaw R.E."/>
            <person name="Ciuffetti L."/>
            <person name="Hamelin R.C."/>
            <person name="Kema G.H.J."/>
            <person name="Lawrence C."/>
            <person name="Scott J.A."/>
            <person name="Spatafora J.W."/>
            <person name="Turgeon B.G."/>
            <person name="de Wit P.J.G.M."/>
            <person name="Zhong S."/>
            <person name="Goodwin S.B."/>
            <person name="Grigoriev I.V."/>
        </authorList>
    </citation>
    <scope>NUCLEOTIDE SEQUENCE [LARGE SCALE GENOMIC DNA]</scope>
    <source>
        <strain evidence="8">28A</strain>
    </source>
</reference>
<evidence type="ECO:0000259" key="6">
    <source>
        <dbReference type="Pfam" id="PF08240"/>
    </source>
</evidence>
<comment type="cofactor">
    <cofactor evidence="1">
        <name>Zn(2+)</name>
        <dbReference type="ChEBI" id="CHEBI:29105"/>
    </cofactor>
</comment>
<gene>
    <name evidence="7" type="ORF">SETTUDRAFT_19384</name>
</gene>
<evidence type="ECO:0000256" key="1">
    <source>
        <dbReference type="ARBA" id="ARBA00001947"/>
    </source>
</evidence>
<dbReference type="Proteomes" id="UP000016935">
    <property type="component" value="Unassembled WGS sequence"/>
</dbReference>
<evidence type="ECO:0000256" key="2">
    <source>
        <dbReference type="ARBA" id="ARBA00022723"/>
    </source>
</evidence>
<dbReference type="EMBL" id="KB908592">
    <property type="protein sequence ID" value="EOA86867.1"/>
    <property type="molecule type" value="Genomic_DNA"/>
</dbReference>
<keyword evidence="2" id="KW-0479">Metal-binding</keyword>
<dbReference type="InterPro" id="IPR013154">
    <property type="entry name" value="ADH-like_N"/>
</dbReference>
<keyword evidence="8" id="KW-1185">Reference proteome</keyword>
<dbReference type="Gene3D" id="3.40.50.720">
    <property type="entry name" value="NAD(P)-binding Rossmann-like Domain"/>
    <property type="match status" value="1"/>
</dbReference>
<dbReference type="Pfam" id="PF08240">
    <property type="entry name" value="ADH_N"/>
    <property type="match status" value="1"/>
</dbReference>
<dbReference type="Gene3D" id="3.90.180.10">
    <property type="entry name" value="Medium-chain alcohol dehydrogenases, catalytic domain"/>
    <property type="match status" value="1"/>
</dbReference>
<feature type="domain" description="Alcohol dehydrogenase-like N-terminal" evidence="6">
    <location>
        <begin position="75"/>
        <end position="206"/>
    </location>
</feature>
<dbReference type="eggNOG" id="KOG0024">
    <property type="taxonomic scope" value="Eukaryota"/>
</dbReference>
<dbReference type="OrthoDB" id="3941538at2759"/>
<sequence length="443" mass="49195">MVAENFAAKQAEAVLGHDQQDSVTHTDIANPDRDGKKYADPSGEKMKALVWMGKNSSSSLGCGTKDVSKPKIVEDHDVLVRITGSTVCGSDVHLLHGVIIQTEKGDVLGHEFCGIVEEVGSAIKERKVGDRVVNSFVVSCGECRFCKQNLTTACDKTNSSALQKFLYGERTAGIFGYSHFVGGYAGGQAEYVRVPFGDQNLLKLPDNIPFEKGKLPNFFYAWKMLRKRRDLGLGPIGLMACVWAFKKGAKRVIGIDNNWRTEFAKQKIPGLETINYEELKKQSVPAKIHELVPGGVDACNEASGGEYAKAWTHKLRMLSGLEQDTSEMINECIYSTRKFGRVGIIGDYTGFTSHFNVGALMERGIRLVGCGQAPVQKYWKEILEMLEKGEIDPTIMLTHRFKIEDIAKAYYMQEKRKDGLLKCFVETRFSEPRASGTPELKEL</sequence>
<dbReference type="GO" id="GO:0016491">
    <property type="term" value="F:oxidoreductase activity"/>
    <property type="evidence" value="ECO:0007669"/>
    <property type="project" value="UniProtKB-KW"/>
</dbReference>
<protein>
    <recommendedName>
        <fullName evidence="6">Alcohol dehydrogenase-like N-terminal domain-containing protein</fullName>
    </recommendedName>
</protein>
<reference evidence="7 8" key="2">
    <citation type="journal article" date="2013" name="PLoS Genet.">
        <title>Comparative genome structure, secondary metabolite, and effector coding capacity across Cochliobolus pathogens.</title>
        <authorList>
            <person name="Condon B.J."/>
            <person name="Leng Y."/>
            <person name="Wu D."/>
            <person name="Bushley K.E."/>
            <person name="Ohm R.A."/>
            <person name="Otillar R."/>
            <person name="Martin J."/>
            <person name="Schackwitz W."/>
            <person name="Grimwood J."/>
            <person name="MohdZainudin N."/>
            <person name="Xue C."/>
            <person name="Wang R."/>
            <person name="Manning V.A."/>
            <person name="Dhillon B."/>
            <person name="Tu Z.J."/>
            <person name="Steffenson B.J."/>
            <person name="Salamov A."/>
            <person name="Sun H."/>
            <person name="Lowry S."/>
            <person name="LaButti K."/>
            <person name="Han J."/>
            <person name="Copeland A."/>
            <person name="Lindquist E."/>
            <person name="Barry K."/>
            <person name="Schmutz J."/>
            <person name="Baker S.E."/>
            <person name="Ciuffetti L.M."/>
            <person name="Grigoriev I.V."/>
            <person name="Zhong S."/>
            <person name="Turgeon B.G."/>
        </authorList>
    </citation>
    <scope>NUCLEOTIDE SEQUENCE [LARGE SCALE GENOMIC DNA]</scope>
    <source>
        <strain evidence="8">28A</strain>
    </source>
</reference>